<dbReference type="EMBL" id="VIEB01000554">
    <property type="protein sequence ID" value="TQD86865.1"/>
    <property type="molecule type" value="Genomic_DNA"/>
</dbReference>
<accession>A0A540LK58</accession>
<proteinExistence type="predicted"/>
<comment type="caution">
    <text evidence="2">The sequence shown here is derived from an EMBL/GenBank/DDBJ whole genome shotgun (WGS) entry which is preliminary data.</text>
</comment>
<name>A0A540LK58_MALBA</name>
<feature type="region of interest" description="Disordered" evidence="1">
    <location>
        <begin position="16"/>
        <end position="75"/>
    </location>
</feature>
<evidence type="ECO:0000313" key="3">
    <source>
        <dbReference type="Proteomes" id="UP000315295"/>
    </source>
</evidence>
<protein>
    <submittedName>
        <fullName evidence="2">Uncharacterized protein</fullName>
    </submittedName>
</protein>
<evidence type="ECO:0000256" key="1">
    <source>
        <dbReference type="SAM" id="MobiDB-lite"/>
    </source>
</evidence>
<sequence>MADAAPSGGYVFWRVGEEDEEGRREDDRRYGQTRRLDALRRASTASVSPVKHFDHSSKTEALASASSLKGALGAP</sequence>
<keyword evidence="3" id="KW-1185">Reference proteome</keyword>
<gene>
    <name evidence="2" type="ORF">C1H46_027566</name>
</gene>
<feature type="compositionally biased region" description="Low complexity" evidence="1">
    <location>
        <begin position="61"/>
        <end position="75"/>
    </location>
</feature>
<evidence type="ECO:0000313" key="2">
    <source>
        <dbReference type="EMBL" id="TQD86865.1"/>
    </source>
</evidence>
<dbReference type="AlphaFoldDB" id="A0A540LK58"/>
<reference evidence="2 3" key="1">
    <citation type="journal article" date="2019" name="G3 (Bethesda)">
        <title>Sequencing of a Wild Apple (Malus baccata) Genome Unravels the Differences Between Cultivated and Wild Apple Species Regarding Disease Resistance and Cold Tolerance.</title>
        <authorList>
            <person name="Chen X."/>
        </authorList>
    </citation>
    <scope>NUCLEOTIDE SEQUENCE [LARGE SCALE GENOMIC DNA]</scope>
    <source>
        <strain evidence="3">cv. Shandingzi</strain>
        <tissue evidence="2">Leaves</tissue>
    </source>
</reference>
<dbReference type="Proteomes" id="UP000315295">
    <property type="component" value="Unassembled WGS sequence"/>
</dbReference>
<feature type="compositionally biased region" description="Basic and acidic residues" evidence="1">
    <location>
        <begin position="21"/>
        <end position="40"/>
    </location>
</feature>
<organism evidence="2 3">
    <name type="scientific">Malus baccata</name>
    <name type="common">Siberian crab apple</name>
    <name type="synonym">Pyrus baccata</name>
    <dbReference type="NCBI Taxonomy" id="106549"/>
    <lineage>
        <taxon>Eukaryota</taxon>
        <taxon>Viridiplantae</taxon>
        <taxon>Streptophyta</taxon>
        <taxon>Embryophyta</taxon>
        <taxon>Tracheophyta</taxon>
        <taxon>Spermatophyta</taxon>
        <taxon>Magnoliopsida</taxon>
        <taxon>eudicotyledons</taxon>
        <taxon>Gunneridae</taxon>
        <taxon>Pentapetalae</taxon>
        <taxon>rosids</taxon>
        <taxon>fabids</taxon>
        <taxon>Rosales</taxon>
        <taxon>Rosaceae</taxon>
        <taxon>Amygdaloideae</taxon>
        <taxon>Maleae</taxon>
        <taxon>Malus</taxon>
    </lineage>
</organism>